<gene>
    <name evidence="13" type="ORF">GDO86_003259</name>
</gene>
<dbReference type="Pfam" id="PF03402">
    <property type="entry name" value="V1R"/>
    <property type="match status" value="1"/>
</dbReference>
<evidence type="ECO:0000256" key="6">
    <source>
        <dbReference type="ARBA" id="ARBA00022989"/>
    </source>
</evidence>
<keyword evidence="14" id="KW-1185">Reference proteome</keyword>
<evidence type="ECO:0000256" key="8">
    <source>
        <dbReference type="ARBA" id="ARBA00023136"/>
    </source>
</evidence>
<evidence type="ECO:0000256" key="5">
    <source>
        <dbReference type="ARBA" id="ARBA00022692"/>
    </source>
</evidence>
<protein>
    <recommendedName>
        <fullName evidence="11">Vomeronasal type-1 receptor</fullName>
    </recommendedName>
</protein>
<evidence type="ECO:0000313" key="14">
    <source>
        <dbReference type="Proteomes" id="UP000812440"/>
    </source>
</evidence>
<feature type="transmembrane region" description="Helical" evidence="11">
    <location>
        <begin position="12"/>
        <end position="35"/>
    </location>
</feature>
<feature type="domain" description="G-protein coupled receptors family 1 profile" evidence="12">
    <location>
        <begin position="22"/>
        <end position="286"/>
    </location>
</feature>
<comment type="subcellular location">
    <subcellularLocation>
        <location evidence="1 11">Cell membrane</location>
        <topology evidence="1 11">Multi-pass membrane protein</topology>
    </subcellularLocation>
</comment>
<feature type="transmembrane region" description="Helical" evidence="11">
    <location>
        <begin position="236"/>
        <end position="260"/>
    </location>
</feature>
<evidence type="ECO:0000256" key="3">
    <source>
        <dbReference type="ARBA" id="ARBA00022475"/>
    </source>
</evidence>
<dbReference type="SUPFAM" id="SSF81321">
    <property type="entry name" value="Family A G protein-coupled receptor-like"/>
    <property type="match status" value="1"/>
</dbReference>
<evidence type="ECO:0000256" key="2">
    <source>
        <dbReference type="ARBA" id="ARBA00010663"/>
    </source>
</evidence>
<name>A0A8T2K074_9PIPI</name>
<keyword evidence="3 11" id="KW-1003">Cell membrane</keyword>
<reference evidence="13" key="1">
    <citation type="thesis" date="2020" institute="ProQuest LLC" country="789 East Eisenhower Parkway, Ann Arbor, MI, USA">
        <title>Comparative Genomics and Chromosome Evolution.</title>
        <authorList>
            <person name="Mudd A.B."/>
        </authorList>
    </citation>
    <scope>NUCLEOTIDE SEQUENCE</scope>
    <source>
        <strain evidence="13">Female2</strain>
        <tissue evidence="13">Blood</tissue>
    </source>
</reference>
<dbReference type="Proteomes" id="UP000812440">
    <property type="component" value="Chromosome 2"/>
</dbReference>
<dbReference type="PANTHER" id="PTHR24062">
    <property type="entry name" value="VOMERONASAL TYPE-1 RECEPTOR"/>
    <property type="match status" value="1"/>
</dbReference>
<dbReference type="PROSITE" id="PS50262">
    <property type="entry name" value="G_PROTEIN_RECEP_F1_2"/>
    <property type="match status" value="1"/>
</dbReference>
<feature type="transmembrane region" description="Helical" evidence="11">
    <location>
        <begin position="272"/>
        <end position="290"/>
    </location>
</feature>
<keyword evidence="6 11" id="KW-1133">Transmembrane helix</keyword>
<feature type="transmembrane region" description="Helical" evidence="11">
    <location>
        <begin position="190"/>
        <end position="208"/>
    </location>
</feature>
<keyword evidence="8 11" id="KW-0472">Membrane</keyword>
<dbReference type="GO" id="GO:0019236">
    <property type="term" value="P:response to pheromone"/>
    <property type="evidence" value="ECO:0007669"/>
    <property type="project" value="UniProtKB-KW"/>
</dbReference>
<dbReference type="InterPro" id="IPR004072">
    <property type="entry name" value="Vmron_rcpt_1"/>
</dbReference>
<accession>A0A8T2K074</accession>
<keyword evidence="9 11" id="KW-0675">Receptor</keyword>
<organism evidence="13 14">
    <name type="scientific">Hymenochirus boettgeri</name>
    <name type="common">Congo dwarf clawed frog</name>
    <dbReference type="NCBI Taxonomy" id="247094"/>
    <lineage>
        <taxon>Eukaryota</taxon>
        <taxon>Metazoa</taxon>
        <taxon>Chordata</taxon>
        <taxon>Craniata</taxon>
        <taxon>Vertebrata</taxon>
        <taxon>Euteleostomi</taxon>
        <taxon>Amphibia</taxon>
        <taxon>Batrachia</taxon>
        <taxon>Anura</taxon>
        <taxon>Pipoidea</taxon>
        <taxon>Pipidae</taxon>
        <taxon>Pipinae</taxon>
        <taxon>Hymenochirus</taxon>
    </lineage>
</organism>
<sequence>MAVNFHLKAFGFVTLVIIGIPVNIFVLIRFLYILLTEQKLLPANTIRMSLTLANVFVLLSRVTTQALYSIGLRNLLNDNQCKVIIYTFRVSRAMSICITSFLSCHQCLIISPVTGKWKNLKQIVNRHVLIILMLLLAMNLVLYPSGILYGQATTNATLSPYTLRLVYCDVDFLNYPIYIINGSAYVIREIIFVGLMILSSTYMVYVLYRHGQAMKGKRSSEKGQGKTIEFKASRAVIVLVAMYLALFGMDNSAWINTLFMSNVDPDVSDTRLFLAACFTVLSPIHIFITTPKLHLKLKK</sequence>
<evidence type="ECO:0000256" key="4">
    <source>
        <dbReference type="ARBA" id="ARBA00022507"/>
    </source>
</evidence>
<dbReference type="InterPro" id="IPR017452">
    <property type="entry name" value="GPCR_Rhodpsn_7TM"/>
</dbReference>
<comment type="similarity">
    <text evidence="2 11">Belongs to the G-protein coupled receptor 1 family.</text>
</comment>
<keyword evidence="7 11" id="KW-0297">G-protein coupled receptor</keyword>
<dbReference type="GO" id="GO:0005886">
    <property type="term" value="C:plasma membrane"/>
    <property type="evidence" value="ECO:0007669"/>
    <property type="project" value="UniProtKB-SubCell"/>
</dbReference>
<proteinExistence type="inferred from homology"/>
<comment type="caution">
    <text evidence="13">The sequence shown here is derived from an EMBL/GenBank/DDBJ whole genome shotgun (WGS) entry which is preliminary data.</text>
</comment>
<dbReference type="AlphaFoldDB" id="A0A8T2K074"/>
<evidence type="ECO:0000256" key="10">
    <source>
        <dbReference type="ARBA" id="ARBA00023224"/>
    </source>
</evidence>
<feature type="transmembrane region" description="Helical" evidence="11">
    <location>
        <begin position="47"/>
        <end position="70"/>
    </location>
</feature>
<evidence type="ECO:0000256" key="11">
    <source>
        <dbReference type="RuleBase" id="RU364061"/>
    </source>
</evidence>
<evidence type="ECO:0000313" key="13">
    <source>
        <dbReference type="EMBL" id="KAG8450915.1"/>
    </source>
</evidence>
<keyword evidence="10 11" id="KW-0807">Transducer</keyword>
<dbReference type="Gene3D" id="1.20.1070.10">
    <property type="entry name" value="Rhodopsin 7-helix transmembrane proteins"/>
    <property type="match status" value="1"/>
</dbReference>
<evidence type="ECO:0000256" key="7">
    <source>
        <dbReference type="ARBA" id="ARBA00023040"/>
    </source>
</evidence>
<feature type="non-terminal residue" evidence="13">
    <location>
        <position position="1"/>
    </location>
</feature>
<dbReference type="GO" id="GO:0016503">
    <property type="term" value="F:pheromone receptor activity"/>
    <property type="evidence" value="ECO:0007669"/>
    <property type="project" value="InterPro"/>
</dbReference>
<dbReference type="EMBL" id="JAACNH010000002">
    <property type="protein sequence ID" value="KAG8450915.1"/>
    <property type="molecule type" value="Genomic_DNA"/>
</dbReference>
<feature type="transmembrane region" description="Helical" evidence="11">
    <location>
        <begin position="123"/>
        <end position="143"/>
    </location>
</feature>
<evidence type="ECO:0000256" key="9">
    <source>
        <dbReference type="ARBA" id="ARBA00023170"/>
    </source>
</evidence>
<evidence type="ECO:0000259" key="12">
    <source>
        <dbReference type="PROSITE" id="PS50262"/>
    </source>
</evidence>
<keyword evidence="4 11" id="KW-0589">Pheromone response</keyword>
<keyword evidence="5 11" id="KW-0812">Transmembrane</keyword>
<evidence type="ECO:0000256" key="1">
    <source>
        <dbReference type="ARBA" id="ARBA00004651"/>
    </source>
</evidence>
<dbReference type="OrthoDB" id="9606139at2759"/>